<evidence type="ECO:0000313" key="2">
    <source>
        <dbReference type="EMBL" id="CCC51818.1"/>
    </source>
</evidence>
<dbReference type="EMBL" id="HE573026">
    <property type="protein sequence ID" value="CCC51818.1"/>
    <property type="molecule type" value="Genomic_DNA"/>
</dbReference>
<reference evidence="2" key="1">
    <citation type="journal article" date="2012" name="Proc. Natl. Acad. Sci. U.S.A.">
        <title>Antigenic diversity is generated by distinct evolutionary mechanisms in African trypanosome species.</title>
        <authorList>
            <person name="Jackson A.P."/>
            <person name="Berry A."/>
            <person name="Aslett M."/>
            <person name="Allison H.C."/>
            <person name="Burton P."/>
            <person name="Vavrova-Anderson J."/>
            <person name="Brown R."/>
            <person name="Browne H."/>
            <person name="Corton N."/>
            <person name="Hauser H."/>
            <person name="Gamble J."/>
            <person name="Gilderthorp R."/>
            <person name="Marcello L."/>
            <person name="McQuillan J."/>
            <person name="Otto T.D."/>
            <person name="Quail M.A."/>
            <person name="Sanders M.J."/>
            <person name="van Tonder A."/>
            <person name="Ginger M.L."/>
            <person name="Field M.C."/>
            <person name="Barry J.D."/>
            <person name="Hertz-Fowler C."/>
            <person name="Berriman M."/>
        </authorList>
    </citation>
    <scope>NUCLEOTIDE SEQUENCE</scope>
    <source>
        <strain evidence="2">Y486</strain>
    </source>
</reference>
<dbReference type="AlphaFoldDB" id="G0U7G0"/>
<organism evidence="2">
    <name type="scientific">Trypanosoma vivax (strain Y486)</name>
    <dbReference type="NCBI Taxonomy" id="1055687"/>
    <lineage>
        <taxon>Eukaryota</taxon>
        <taxon>Discoba</taxon>
        <taxon>Euglenozoa</taxon>
        <taxon>Kinetoplastea</taxon>
        <taxon>Metakinetoplastina</taxon>
        <taxon>Trypanosomatida</taxon>
        <taxon>Trypanosomatidae</taxon>
        <taxon>Trypanosoma</taxon>
        <taxon>Duttonella</taxon>
    </lineage>
</organism>
<dbReference type="Pfam" id="PF08183">
    <property type="entry name" value="SpoV"/>
    <property type="match status" value="1"/>
</dbReference>
<feature type="region of interest" description="Disordered" evidence="1">
    <location>
        <begin position="176"/>
        <end position="216"/>
    </location>
</feature>
<feature type="compositionally biased region" description="Polar residues" evidence="1">
    <location>
        <begin position="561"/>
        <end position="575"/>
    </location>
</feature>
<feature type="compositionally biased region" description="Polar residues" evidence="1">
    <location>
        <begin position="176"/>
        <end position="212"/>
    </location>
</feature>
<evidence type="ECO:0000256" key="1">
    <source>
        <dbReference type="SAM" id="MobiDB-lite"/>
    </source>
</evidence>
<accession>G0U7G0</accession>
<dbReference type="InterPro" id="IPR012609">
    <property type="entry name" value="Spore_V_M"/>
</dbReference>
<gene>
    <name evidence="2" type="ORF">TVY486_1008640</name>
</gene>
<name>G0U7G0_TRYVY</name>
<feature type="region of interest" description="Disordered" evidence="1">
    <location>
        <begin position="536"/>
        <end position="575"/>
    </location>
</feature>
<dbReference type="VEuPathDB" id="TriTrypDB:TvY486_1008640"/>
<proteinExistence type="predicted"/>
<feature type="region of interest" description="Disordered" evidence="1">
    <location>
        <begin position="483"/>
        <end position="508"/>
    </location>
</feature>
<protein>
    <submittedName>
        <fullName evidence="2">Uncharacterized protein</fullName>
    </submittedName>
</protein>
<feature type="compositionally biased region" description="Basic and acidic residues" evidence="1">
    <location>
        <begin position="537"/>
        <end position="546"/>
    </location>
</feature>
<sequence>MISVSFTLYRFVCDRETFSDIFAIDAESRRIPDNSPFCCCWTAVPRQRAVAVGDAVEWCGCTPASYFKSHGSQVVLVFNSATGTIDIDGEASVITFNVKPYSNVNEPISVVAKGTLDPLPFIGKQSKNYAIRLRDAAGHVIGKLLFSLEVREDIAMERRLHRRKVECYNEPALTSPQRTSFGDTLGTDASGSACRVSNENSNASGRTDNNALRGTAFPNERRDRSFAYLGMEASRNERLPLGDHHVSGAVRTSPMNATSVQSNVRNKYVRLELGIQKIVLKSDSVEMENQASLLLGAVYQLKVHYGGNSSCTRSVTCQDTKRIVYADYMSFLEEMYDGEKLRFSLWEDDKQVAGFSLNPAKFRVPADTRKEYAVPFRYYPTRQMAFLEVTVQRTAMDNSFNDALAHESAKEALETLKKIQASSLAASKLNRERQERIRGLSERDQFTSPCQEHDVVANREEAWARADTGRLRVAAGDNIWQGKGRQMTSAKRCDDRAAGSNACGQRSEAGSDASFAVCSNRAGRHLFRNEGLTRVARRGESDKNSIETKTNAFSHAAGGDTSRSTSAQYQGTNDSSNGPMHCTGVNYSGCATTPLRSRIGLHGSAGGYRPYNDANVLDLVNDGGAEDSRASSRRRVLQRASPNRRIADRLVNSDDLGLNHLSPGRKRGGRCPGMGTSLMDEWLEWRLSRRSTYGSRAGSANSAFTGDDSVGSVYSHNHAASPRPTRSLANVAEMRPYTPLFTQQSFLSGRSRKR</sequence>